<dbReference type="AlphaFoldDB" id="A0AAW1RZP1"/>
<sequence length="359" mass="39364">MEDSTCLVPCASTESLQDAQLLLQELLTKERERQRVDRTLRQLQLAPSVSWTTGTAAQSLRIGLDECAGCLSNPVAKAGVLCLASFIAVASRRGWQVIFCKDPCNHLAALCKELLSTLAASGTMDLLWNGLKWVFEKMMFFIKHQGTAKAAKYIGAGAFAVLVLNVITSLVAERRLLNLAEAFDAFFSGAMSSIPAACLALGHNAFAIGLLVAVAYFGVQFYMTTVPKDDGKLFHERTPAPMALRTSSSLWSSFKAAVTGGQVVPMEWDIPVAKEMSLDLEMKGSNLVCPISRTVMVEPVLLKGQLYERYWIEEWLIKTGTDAFNEPASLDQLRPCPRATAIIINWAASEGLRLRPRRT</sequence>
<dbReference type="Gene3D" id="3.30.40.10">
    <property type="entry name" value="Zinc/RING finger domain, C3HC4 (zinc finger)"/>
    <property type="match status" value="1"/>
</dbReference>
<dbReference type="GO" id="GO:0016567">
    <property type="term" value="P:protein ubiquitination"/>
    <property type="evidence" value="ECO:0007669"/>
    <property type="project" value="InterPro"/>
</dbReference>
<organism evidence="3 4">
    <name type="scientific">Apatococcus lobatus</name>
    <dbReference type="NCBI Taxonomy" id="904363"/>
    <lineage>
        <taxon>Eukaryota</taxon>
        <taxon>Viridiplantae</taxon>
        <taxon>Chlorophyta</taxon>
        <taxon>core chlorophytes</taxon>
        <taxon>Trebouxiophyceae</taxon>
        <taxon>Chlorellales</taxon>
        <taxon>Chlorellaceae</taxon>
        <taxon>Apatococcus</taxon>
    </lineage>
</organism>
<reference evidence="3 4" key="1">
    <citation type="journal article" date="2024" name="Nat. Commun.">
        <title>Phylogenomics reveals the evolutionary origins of lichenization in chlorophyte algae.</title>
        <authorList>
            <person name="Puginier C."/>
            <person name="Libourel C."/>
            <person name="Otte J."/>
            <person name="Skaloud P."/>
            <person name="Haon M."/>
            <person name="Grisel S."/>
            <person name="Petersen M."/>
            <person name="Berrin J.G."/>
            <person name="Delaux P.M."/>
            <person name="Dal Grande F."/>
            <person name="Keller J."/>
        </authorList>
    </citation>
    <scope>NUCLEOTIDE SEQUENCE [LARGE SCALE GENOMIC DNA]</scope>
    <source>
        <strain evidence="3 4">SAG 2145</strain>
    </source>
</reference>
<proteinExistence type="predicted"/>
<dbReference type="SMART" id="SM00504">
    <property type="entry name" value="Ubox"/>
    <property type="match status" value="1"/>
</dbReference>
<keyword evidence="1" id="KW-0812">Transmembrane</keyword>
<dbReference type="InterPro" id="IPR013083">
    <property type="entry name" value="Znf_RING/FYVE/PHD"/>
</dbReference>
<gene>
    <name evidence="3" type="ORF">WJX74_004999</name>
</gene>
<protein>
    <recommendedName>
        <fullName evidence="2">U-box domain-containing protein</fullName>
    </recommendedName>
</protein>
<feature type="domain" description="U-box" evidence="2">
    <location>
        <begin position="286"/>
        <end position="346"/>
    </location>
</feature>
<evidence type="ECO:0000259" key="2">
    <source>
        <dbReference type="SMART" id="SM00504"/>
    </source>
</evidence>
<evidence type="ECO:0000313" key="4">
    <source>
        <dbReference type="Proteomes" id="UP001438707"/>
    </source>
</evidence>
<dbReference type="CDD" id="cd16453">
    <property type="entry name" value="RING-Ubox"/>
    <property type="match status" value="1"/>
</dbReference>
<feature type="transmembrane region" description="Helical" evidence="1">
    <location>
        <begin position="192"/>
        <end position="219"/>
    </location>
</feature>
<dbReference type="GO" id="GO:0004842">
    <property type="term" value="F:ubiquitin-protein transferase activity"/>
    <property type="evidence" value="ECO:0007669"/>
    <property type="project" value="InterPro"/>
</dbReference>
<dbReference type="SUPFAM" id="SSF57850">
    <property type="entry name" value="RING/U-box"/>
    <property type="match status" value="1"/>
</dbReference>
<dbReference type="Proteomes" id="UP001438707">
    <property type="component" value="Unassembled WGS sequence"/>
</dbReference>
<dbReference type="Pfam" id="PF04564">
    <property type="entry name" value="U-box"/>
    <property type="match status" value="1"/>
</dbReference>
<evidence type="ECO:0000256" key="1">
    <source>
        <dbReference type="SAM" id="Phobius"/>
    </source>
</evidence>
<feature type="transmembrane region" description="Helical" evidence="1">
    <location>
        <begin position="153"/>
        <end position="172"/>
    </location>
</feature>
<keyword evidence="4" id="KW-1185">Reference proteome</keyword>
<comment type="caution">
    <text evidence="3">The sequence shown here is derived from an EMBL/GenBank/DDBJ whole genome shotgun (WGS) entry which is preliminary data.</text>
</comment>
<evidence type="ECO:0000313" key="3">
    <source>
        <dbReference type="EMBL" id="KAK9838873.1"/>
    </source>
</evidence>
<keyword evidence="1" id="KW-1133">Transmembrane helix</keyword>
<dbReference type="EMBL" id="JALJOS010000005">
    <property type="protein sequence ID" value="KAK9838873.1"/>
    <property type="molecule type" value="Genomic_DNA"/>
</dbReference>
<accession>A0AAW1RZP1</accession>
<keyword evidence="1" id="KW-0472">Membrane</keyword>
<name>A0AAW1RZP1_9CHLO</name>
<dbReference type="InterPro" id="IPR003613">
    <property type="entry name" value="Ubox_domain"/>
</dbReference>